<sequence>MPGHFLKLASFFDSIITVTSWLLASLFCPSESTLFVRAELFQSRKYSFLKVVALFFTSVYTGGSEAEPDSDYSDGGEISHLVGNPHTILGGFLLFNRPLSQ</sequence>
<name>E0XSZ5_9PROT</name>
<organism evidence="1">
    <name type="scientific">uncultured alpha proteobacterium HF0130_06E21</name>
    <dbReference type="NCBI Taxonomy" id="710808"/>
    <lineage>
        <taxon>Bacteria</taxon>
        <taxon>Pseudomonadati</taxon>
        <taxon>Pseudomonadota</taxon>
        <taxon>Alphaproteobacteria</taxon>
        <taxon>environmental samples</taxon>
    </lineage>
</organism>
<dbReference type="EMBL" id="GU474868">
    <property type="protein sequence ID" value="ADI17536.1"/>
    <property type="molecule type" value="Genomic_DNA"/>
</dbReference>
<proteinExistence type="predicted"/>
<evidence type="ECO:0000313" key="1">
    <source>
        <dbReference type="EMBL" id="ADI17536.1"/>
    </source>
</evidence>
<reference evidence="1" key="1">
    <citation type="journal article" date="2011" name="Environ. Microbiol.">
        <title>Time-series analyses of Monterey Bay coastal microbial picoplankton using a 'genome proxy' microarray.</title>
        <authorList>
            <person name="Rich V.I."/>
            <person name="Pham V.D."/>
            <person name="Eppley J."/>
            <person name="Shi Y."/>
            <person name="DeLong E.F."/>
        </authorList>
    </citation>
    <scope>NUCLEOTIDE SEQUENCE</scope>
</reference>
<dbReference type="AlphaFoldDB" id="E0XSZ5"/>
<accession>E0XSZ5</accession>
<protein>
    <submittedName>
        <fullName evidence="1">Uncharacterized protein</fullName>
    </submittedName>
</protein>